<dbReference type="InterPro" id="IPR011992">
    <property type="entry name" value="EF-hand-dom_pair"/>
</dbReference>
<evidence type="ECO:0000256" key="6">
    <source>
        <dbReference type="ARBA" id="ARBA00011245"/>
    </source>
</evidence>
<keyword evidence="10" id="KW-1032">Host cell membrane</keyword>
<evidence type="ECO:0000256" key="22">
    <source>
        <dbReference type="ARBA" id="ARBA00022870"/>
    </source>
</evidence>
<evidence type="ECO:0000256" key="29">
    <source>
        <dbReference type="ARBA" id="ARBA00047899"/>
    </source>
</evidence>
<dbReference type="SUPFAM" id="SSF47473">
    <property type="entry name" value="EF-hand"/>
    <property type="match status" value="1"/>
</dbReference>
<evidence type="ECO:0000256" key="7">
    <source>
        <dbReference type="ARBA" id="ARBA00012513"/>
    </source>
</evidence>
<evidence type="ECO:0000256" key="33">
    <source>
        <dbReference type="ARBA" id="ARBA00068067"/>
    </source>
</evidence>
<dbReference type="InterPro" id="IPR000719">
    <property type="entry name" value="Prot_kinase_dom"/>
</dbReference>
<keyword evidence="15" id="KW-0479">Metal-binding</keyword>
<keyword evidence="13" id="KW-0808">Transferase</keyword>
<reference evidence="37" key="1">
    <citation type="journal article" date="2023" name="Nat. Microbiol.">
        <title>Babesia duncani multi-omics identifies virulence factors and drug targets.</title>
        <authorList>
            <person name="Singh P."/>
            <person name="Lonardi S."/>
            <person name="Liang Q."/>
            <person name="Vydyam P."/>
            <person name="Khabirova E."/>
            <person name="Fang T."/>
            <person name="Gihaz S."/>
            <person name="Thekkiniath J."/>
            <person name="Munshi M."/>
            <person name="Abel S."/>
            <person name="Ciampossin L."/>
            <person name="Batugedara G."/>
            <person name="Gupta M."/>
            <person name="Lu X.M."/>
            <person name="Lenz T."/>
            <person name="Chakravarty S."/>
            <person name="Cornillot E."/>
            <person name="Hu Y."/>
            <person name="Ma W."/>
            <person name="Gonzalez L.M."/>
            <person name="Sanchez S."/>
            <person name="Estrada K."/>
            <person name="Sanchez-Flores A."/>
            <person name="Montero E."/>
            <person name="Harb O.S."/>
            <person name="Le Roch K.G."/>
            <person name="Mamoun C.B."/>
        </authorList>
    </citation>
    <scope>NUCLEOTIDE SEQUENCE</scope>
    <source>
        <strain evidence="37">WA1</strain>
    </source>
</reference>
<keyword evidence="9" id="KW-0963">Cytoplasm</keyword>
<evidence type="ECO:0000256" key="2">
    <source>
        <dbReference type="ARBA" id="ARBA00004230"/>
    </source>
</evidence>
<dbReference type="PROSITE" id="PS00107">
    <property type="entry name" value="PROTEIN_KINASE_ATP"/>
    <property type="match status" value="1"/>
</dbReference>
<keyword evidence="26" id="KW-0966">Cell projection</keyword>
<dbReference type="GO" id="GO:0005737">
    <property type="term" value="C:cytoplasm"/>
    <property type="evidence" value="ECO:0007669"/>
    <property type="project" value="UniProtKB-SubCell"/>
</dbReference>
<evidence type="ECO:0000256" key="24">
    <source>
        <dbReference type="ARBA" id="ARBA00023136"/>
    </source>
</evidence>
<evidence type="ECO:0000256" key="11">
    <source>
        <dbReference type="ARBA" id="ARBA00022527"/>
    </source>
</evidence>
<evidence type="ECO:0000256" key="14">
    <source>
        <dbReference type="ARBA" id="ARBA00022707"/>
    </source>
</evidence>
<keyword evidence="8" id="KW-1003">Cell membrane</keyword>
<dbReference type="GO" id="GO:0005509">
    <property type="term" value="F:calcium ion binding"/>
    <property type="evidence" value="ECO:0007669"/>
    <property type="project" value="InterPro"/>
</dbReference>
<evidence type="ECO:0000256" key="30">
    <source>
        <dbReference type="ARBA" id="ARBA00048679"/>
    </source>
</evidence>
<dbReference type="InterPro" id="IPR018247">
    <property type="entry name" value="EF_Hand_1_Ca_BS"/>
</dbReference>
<dbReference type="InterPro" id="IPR002048">
    <property type="entry name" value="EF_hand_dom"/>
</dbReference>
<dbReference type="SMART" id="SM00220">
    <property type="entry name" value="S_TKc"/>
    <property type="match status" value="1"/>
</dbReference>
<dbReference type="Proteomes" id="UP001214638">
    <property type="component" value="Unassembled WGS sequence"/>
</dbReference>
<dbReference type="InterPro" id="IPR017441">
    <property type="entry name" value="Protein_kinase_ATP_BS"/>
</dbReference>
<dbReference type="KEGG" id="bdw:94336443"/>
<comment type="caution">
    <text evidence="37">The sequence shown here is derived from an EMBL/GenBank/DDBJ whole genome shotgun (WGS) entry which is preliminary data.</text>
</comment>
<dbReference type="SMART" id="SM00054">
    <property type="entry name" value="EFh"/>
    <property type="match status" value="4"/>
</dbReference>
<evidence type="ECO:0000256" key="20">
    <source>
        <dbReference type="ARBA" id="ARBA00022840"/>
    </source>
</evidence>
<comment type="function">
    <text evidence="31">Calcium-dependent protein kinase which acts as a sensor and effector of intracellular Ca(2+) levels probably in part downstream of cGMP-activated PKG kinase. During the liver stage, involved in sporozoite motility and thus in sporozoite invasion of host hepatocytes, probably together with CDPK4 and CDPK5. In the mosquito midgut and during the last stage of male gamete exflagellation, may play a role in the rupture of the host erythrocyte membrane. In the mosquito midgut, required for the differentiation of the zygote into the ookinete by promoting the translational activation of a subset of repressed mRNAs; these mRNAs are kept repressed in the zygote by the DOZI- or CITH-containing mRNP complexes. Dispensable during the asexual blood stage.</text>
</comment>
<feature type="domain" description="Protein kinase" evidence="35">
    <location>
        <begin position="61"/>
        <end position="318"/>
    </location>
</feature>
<evidence type="ECO:0000256" key="3">
    <source>
        <dbReference type="ARBA" id="ARBA00004342"/>
    </source>
</evidence>
<evidence type="ECO:0000256" key="5">
    <source>
        <dbReference type="ARBA" id="ARBA00004496"/>
    </source>
</evidence>
<proteinExistence type="inferred from homology"/>
<dbReference type="Pfam" id="PF00069">
    <property type="entry name" value="Pkinase"/>
    <property type="match status" value="1"/>
</dbReference>
<dbReference type="GO" id="GO:0005524">
    <property type="term" value="F:ATP binding"/>
    <property type="evidence" value="ECO:0007669"/>
    <property type="project" value="UniProtKB-UniRule"/>
</dbReference>
<dbReference type="Pfam" id="PF13499">
    <property type="entry name" value="EF-hand_7"/>
    <property type="match status" value="2"/>
</dbReference>
<keyword evidence="12" id="KW-0597">Phosphoprotein</keyword>
<keyword evidence="25" id="KW-0564">Palmitate</keyword>
<evidence type="ECO:0000313" key="37">
    <source>
        <dbReference type="EMBL" id="KAK2196896.1"/>
    </source>
</evidence>
<keyword evidence="16" id="KW-0677">Repeat</keyword>
<evidence type="ECO:0000256" key="17">
    <source>
        <dbReference type="ARBA" id="ARBA00022741"/>
    </source>
</evidence>
<dbReference type="CDD" id="cd00051">
    <property type="entry name" value="EFh"/>
    <property type="match status" value="2"/>
</dbReference>
<dbReference type="GO" id="GO:0031514">
    <property type="term" value="C:motile cilium"/>
    <property type="evidence" value="ECO:0007669"/>
    <property type="project" value="UniProtKB-SubCell"/>
</dbReference>
<evidence type="ECO:0000256" key="27">
    <source>
        <dbReference type="ARBA" id="ARBA00023288"/>
    </source>
</evidence>
<evidence type="ECO:0000256" key="28">
    <source>
        <dbReference type="ARBA" id="ARBA00024334"/>
    </source>
</evidence>
<dbReference type="GO" id="GO:0020005">
    <property type="term" value="C:symbiont-containing vacuole membrane"/>
    <property type="evidence" value="ECO:0007669"/>
    <property type="project" value="UniProtKB-SubCell"/>
</dbReference>
<comment type="catalytic activity">
    <reaction evidence="30">
        <text>L-seryl-[protein] + ATP = O-phospho-L-seryl-[protein] + ADP + H(+)</text>
        <dbReference type="Rhea" id="RHEA:17989"/>
        <dbReference type="Rhea" id="RHEA-COMP:9863"/>
        <dbReference type="Rhea" id="RHEA-COMP:11604"/>
        <dbReference type="ChEBI" id="CHEBI:15378"/>
        <dbReference type="ChEBI" id="CHEBI:29999"/>
        <dbReference type="ChEBI" id="CHEBI:30616"/>
        <dbReference type="ChEBI" id="CHEBI:83421"/>
        <dbReference type="ChEBI" id="CHEBI:456216"/>
        <dbReference type="EC" id="2.7.11.1"/>
    </reaction>
</comment>
<keyword evidence="23" id="KW-0969">Cilium</keyword>
<dbReference type="RefSeq" id="XP_067803738.1">
    <property type="nucleotide sequence ID" value="XM_067947174.1"/>
</dbReference>
<evidence type="ECO:0000313" key="38">
    <source>
        <dbReference type="Proteomes" id="UP001214638"/>
    </source>
</evidence>
<keyword evidence="11" id="KW-0723">Serine/threonine-protein kinase</keyword>
<keyword evidence="38" id="KW-1185">Reference proteome</keyword>
<keyword evidence="24" id="KW-0472">Membrane</keyword>
<feature type="domain" description="EF-hand" evidence="36">
    <location>
        <begin position="444"/>
        <end position="479"/>
    </location>
</feature>
<feature type="domain" description="EF-hand" evidence="36">
    <location>
        <begin position="408"/>
        <end position="443"/>
    </location>
</feature>
<comment type="subunit">
    <text evidence="6">Monomer.</text>
</comment>
<evidence type="ECO:0000256" key="34">
    <source>
        <dbReference type="PROSITE-ProRule" id="PRU10141"/>
    </source>
</evidence>
<evidence type="ECO:0000256" key="13">
    <source>
        <dbReference type="ARBA" id="ARBA00022679"/>
    </source>
</evidence>
<dbReference type="PROSITE" id="PS00108">
    <property type="entry name" value="PROTEIN_KINASE_ST"/>
    <property type="match status" value="1"/>
</dbReference>
<evidence type="ECO:0000256" key="8">
    <source>
        <dbReference type="ARBA" id="ARBA00022475"/>
    </source>
</evidence>
<evidence type="ECO:0000256" key="15">
    <source>
        <dbReference type="ARBA" id="ARBA00022723"/>
    </source>
</evidence>
<comment type="cofactor">
    <cofactor evidence="1">
        <name>Mg(2+)</name>
        <dbReference type="ChEBI" id="CHEBI:18420"/>
    </cofactor>
</comment>
<keyword evidence="27" id="KW-0449">Lipoprotein</keyword>
<evidence type="ECO:0000259" key="36">
    <source>
        <dbReference type="PROSITE" id="PS50222"/>
    </source>
</evidence>
<dbReference type="GO" id="GO:0005886">
    <property type="term" value="C:plasma membrane"/>
    <property type="evidence" value="ECO:0007669"/>
    <property type="project" value="UniProtKB-SubCell"/>
</dbReference>
<evidence type="ECO:0000256" key="16">
    <source>
        <dbReference type="ARBA" id="ARBA00022737"/>
    </source>
</evidence>
<feature type="domain" description="EF-hand" evidence="36">
    <location>
        <begin position="363"/>
        <end position="398"/>
    </location>
</feature>
<protein>
    <recommendedName>
        <fullName evidence="33">Calcium-dependent protein kinase 1</fullName>
        <ecNumber evidence="7">2.7.11.1</ecNumber>
    </recommendedName>
</protein>
<evidence type="ECO:0000256" key="21">
    <source>
        <dbReference type="ARBA" id="ARBA00022846"/>
    </source>
</evidence>
<dbReference type="SUPFAM" id="SSF56112">
    <property type="entry name" value="Protein kinase-like (PK-like)"/>
    <property type="match status" value="1"/>
</dbReference>
<dbReference type="EC" id="2.7.11.1" evidence="7"/>
<keyword evidence="17 34" id="KW-0547">Nucleotide-binding</keyword>
<keyword evidence="22" id="KW-1043">Host membrane</keyword>
<dbReference type="FunFam" id="1.10.510.10:FF:000398">
    <property type="entry name" value="Calcium-dependent protein kinase 1"/>
    <property type="match status" value="1"/>
</dbReference>
<evidence type="ECO:0000256" key="19">
    <source>
        <dbReference type="ARBA" id="ARBA00022837"/>
    </source>
</evidence>
<dbReference type="GeneID" id="94336443"/>
<accession>A0AAD9PLS2</accession>
<dbReference type="Gene3D" id="1.10.238.10">
    <property type="entry name" value="EF-hand"/>
    <property type="match status" value="2"/>
</dbReference>
<comment type="similarity">
    <text evidence="28">Belongs to the protein kinase superfamily. Ser/Thr protein kinase family. CDPK subfamily.</text>
</comment>
<dbReference type="GO" id="GO:0020002">
    <property type="term" value="C:host cell plasma membrane"/>
    <property type="evidence" value="ECO:0007669"/>
    <property type="project" value="UniProtKB-SubCell"/>
</dbReference>
<keyword evidence="19" id="KW-0106">Calcium</keyword>
<dbReference type="Gene3D" id="1.10.510.10">
    <property type="entry name" value="Transferase(Phosphotransferase) domain 1"/>
    <property type="match status" value="1"/>
</dbReference>
<comment type="subcellular location">
    <subcellularLocation>
        <location evidence="3">Cell membrane</location>
        <topology evidence="3">Lipid-anchor</topology>
        <orientation evidence="3">Cytoplasmic side</orientation>
    </subcellularLocation>
    <subcellularLocation>
        <location evidence="2">Cell projection</location>
        <location evidence="2">Cilium</location>
        <location evidence="2">Flagellum</location>
    </subcellularLocation>
    <subcellularLocation>
        <location evidence="5">Cytoplasm</location>
    </subcellularLocation>
    <subcellularLocation>
        <location evidence="4">Host cell membrane</location>
        <topology evidence="4">Lipid-anchor</topology>
    </subcellularLocation>
    <subcellularLocation>
        <location evidence="32">Parasitophorous vacuole membrane</location>
        <topology evidence="32">Lipid-anchor</topology>
    </subcellularLocation>
</comment>
<dbReference type="InterPro" id="IPR050205">
    <property type="entry name" value="CDPK_Ser/Thr_kinases"/>
</dbReference>
<dbReference type="FunFam" id="3.30.200.20:FF:000315">
    <property type="entry name" value="Calcium-dependent protein kinase 3"/>
    <property type="match status" value="1"/>
</dbReference>
<evidence type="ECO:0000259" key="35">
    <source>
        <dbReference type="PROSITE" id="PS50011"/>
    </source>
</evidence>
<evidence type="ECO:0000256" key="10">
    <source>
        <dbReference type="ARBA" id="ARBA00022511"/>
    </source>
</evidence>
<evidence type="ECO:0000256" key="12">
    <source>
        <dbReference type="ARBA" id="ARBA00022553"/>
    </source>
</evidence>
<dbReference type="GO" id="GO:0004674">
    <property type="term" value="F:protein serine/threonine kinase activity"/>
    <property type="evidence" value="ECO:0007669"/>
    <property type="project" value="UniProtKB-KW"/>
</dbReference>
<dbReference type="AlphaFoldDB" id="A0AAD9PLS2"/>
<name>A0AAD9PLS2_9APIC</name>
<organism evidence="37 38">
    <name type="scientific">Babesia duncani</name>
    <dbReference type="NCBI Taxonomy" id="323732"/>
    <lineage>
        <taxon>Eukaryota</taxon>
        <taxon>Sar</taxon>
        <taxon>Alveolata</taxon>
        <taxon>Apicomplexa</taxon>
        <taxon>Aconoidasida</taxon>
        <taxon>Piroplasmida</taxon>
        <taxon>Babesiidae</taxon>
        <taxon>Babesia</taxon>
    </lineage>
</organism>
<evidence type="ECO:0000256" key="23">
    <source>
        <dbReference type="ARBA" id="ARBA00023069"/>
    </source>
</evidence>
<evidence type="ECO:0000256" key="26">
    <source>
        <dbReference type="ARBA" id="ARBA00023273"/>
    </source>
</evidence>
<keyword evidence="18" id="KW-0418">Kinase</keyword>
<feature type="binding site" evidence="34">
    <location>
        <position position="90"/>
    </location>
    <ligand>
        <name>ATP</name>
        <dbReference type="ChEBI" id="CHEBI:30616"/>
    </ligand>
</feature>
<keyword evidence="21" id="KW-0282">Flagellum</keyword>
<evidence type="ECO:0000256" key="9">
    <source>
        <dbReference type="ARBA" id="ARBA00022490"/>
    </source>
</evidence>
<dbReference type="PANTHER" id="PTHR24349">
    <property type="entry name" value="SERINE/THREONINE-PROTEIN KINASE"/>
    <property type="match status" value="1"/>
</dbReference>
<keyword evidence="20 34" id="KW-0067">ATP-binding</keyword>
<dbReference type="InterPro" id="IPR011009">
    <property type="entry name" value="Kinase-like_dom_sf"/>
</dbReference>
<comment type="catalytic activity">
    <reaction evidence="29">
        <text>L-threonyl-[protein] + ATP = O-phospho-L-threonyl-[protein] + ADP + H(+)</text>
        <dbReference type="Rhea" id="RHEA:46608"/>
        <dbReference type="Rhea" id="RHEA-COMP:11060"/>
        <dbReference type="Rhea" id="RHEA-COMP:11605"/>
        <dbReference type="ChEBI" id="CHEBI:15378"/>
        <dbReference type="ChEBI" id="CHEBI:30013"/>
        <dbReference type="ChEBI" id="CHEBI:30616"/>
        <dbReference type="ChEBI" id="CHEBI:61977"/>
        <dbReference type="ChEBI" id="CHEBI:456216"/>
        <dbReference type="EC" id="2.7.11.1"/>
    </reaction>
</comment>
<dbReference type="Gene3D" id="3.30.200.20">
    <property type="entry name" value="Phosphorylase Kinase, domain 1"/>
    <property type="match status" value="1"/>
</dbReference>
<dbReference type="CDD" id="cd05117">
    <property type="entry name" value="STKc_CAMK"/>
    <property type="match status" value="1"/>
</dbReference>
<dbReference type="PROSITE" id="PS50222">
    <property type="entry name" value="EF_HAND_2"/>
    <property type="match status" value="3"/>
</dbReference>
<dbReference type="PROSITE" id="PS00018">
    <property type="entry name" value="EF_HAND_1"/>
    <property type="match status" value="4"/>
</dbReference>
<evidence type="ECO:0000256" key="31">
    <source>
        <dbReference type="ARBA" id="ARBA00056933"/>
    </source>
</evidence>
<dbReference type="PROSITE" id="PS50011">
    <property type="entry name" value="PROTEIN_KINASE_DOM"/>
    <property type="match status" value="1"/>
</dbReference>
<evidence type="ECO:0000256" key="18">
    <source>
        <dbReference type="ARBA" id="ARBA00022777"/>
    </source>
</evidence>
<evidence type="ECO:0000256" key="25">
    <source>
        <dbReference type="ARBA" id="ARBA00023139"/>
    </source>
</evidence>
<keyword evidence="14" id="KW-0519">Myristate</keyword>
<gene>
    <name evidence="37" type="ORF">BdWA1_002145</name>
</gene>
<dbReference type="InterPro" id="IPR008271">
    <property type="entry name" value="Ser/Thr_kinase_AS"/>
</dbReference>
<sequence length="512" mass="57963">MGQKCSSNKRNTSIPTRLFSSKLKARNSDSSDSTTCGRNDTLCVHPGMYIGNRNSDFNDHYIPSRILGSGAYGNVYLCTQIATGSERAVKVVDKTNITIESLEEKRLLKEVHYLKQLDHPNIARLHNFYEDSKAYYIVMDACYGGELFDEIISRQRFSECDSASLMKQILSGVCYLHKRNIVHRDLKPENILFETKERDSLIKIVDFGLSTHLTGYSLRERLGTAYYIAPEVLKKQYNEKCDIWSCGVILYILLCGYPPFGGSTDAAIIAKVESGKYRFPSREWSSISDEAIDLIRQMLTFDPQQRITAQEALQHPWISKANQPTIDVKCQSLALRNLRNFQKTQKLAESAILLMATRLTSAEETKELTRLFAELDINGDGHLEREELIQGYYKLMQAKHCVFMESSDIEKEVDEILAAVDFDNNGYIDYSEFVAGCMDKKKLLSEQHLRIAFETFDYDGSGSISKAELADIFGLADMTDDTYIALLGDIDANADGEVNFEEFVAMIKKICA</sequence>
<evidence type="ECO:0000256" key="1">
    <source>
        <dbReference type="ARBA" id="ARBA00001946"/>
    </source>
</evidence>
<dbReference type="FunFam" id="1.10.238.10:FF:000003">
    <property type="entry name" value="Calmodulin A"/>
    <property type="match status" value="1"/>
</dbReference>
<evidence type="ECO:0000256" key="32">
    <source>
        <dbReference type="ARBA" id="ARBA00060437"/>
    </source>
</evidence>
<evidence type="ECO:0000256" key="4">
    <source>
        <dbReference type="ARBA" id="ARBA00004425"/>
    </source>
</evidence>
<dbReference type="EMBL" id="JALLKP010000002">
    <property type="protein sequence ID" value="KAK2196896.1"/>
    <property type="molecule type" value="Genomic_DNA"/>
</dbReference>